<evidence type="ECO:0000256" key="3">
    <source>
        <dbReference type="ARBA" id="ARBA00022833"/>
    </source>
</evidence>
<keyword evidence="8" id="KW-1185">Reference proteome</keyword>
<dbReference type="AlphaFoldDB" id="A0AAV1KBP3"/>
<evidence type="ECO:0000259" key="6">
    <source>
        <dbReference type="PROSITE" id="PS50808"/>
    </source>
</evidence>
<dbReference type="SUPFAM" id="SSF57667">
    <property type="entry name" value="beta-beta-alpha zinc fingers"/>
    <property type="match status" value="1"/>
</dbReference>
<evidence type="ECO:0000256" key="5">
    <source>
        <dbReference type="SAM" id="MobiDB-lite"/>
    </source>
</evidence>
<feature type="compositionally biased region" description="Acidic residues" evidence="5">
    <location>
        <begin position="108"/>
        <end position="120"/>
    </location>
</feature>
<evidence type="ECO:0000313" key="8">
    <source>
        <dbReference type="Proteomes" id="UP001314205"/>
    </source>
</evidence>
<dbReference type="SMART" id="SM00614">
    <property type="entry name" value="ZnF_BED"/>
    <property type="match status" value="2"/>
</dbReference>
<accession>A0AAV1KBP3</accession>
<keyword evidence="2 4" id="KW-0863">Zinc-finger</keyword>
<dbReference type="GO" id="GO:0008270">
    <property type="term" value="F:zinc ion binding"/>
    <property type="evidence" value="ECO:0007669"/>
    <property type="project" value="UniProtKB-KW"/>
</dbReference>
<dbReference type="PROSITE" id="PS50808">
    <property type="entry name" value="ZF_BED"/>
    <property type="match status" value="1"/>
</dbReference>
<evidence type="ECO:0000256" key="4">
    <source>
        <dbReference type="PROSITE-ProRule" id="PRU00027"/>
    </source>
</evidence>
<keyword evidence="3" id="KW-0862">Zinc</keyword>
<dbReference type="Proteomes" id="UP001314205">
    <property type="component" value="Unassembled WGS sequence"/>
</dbReference>
<dbReference type="InterPro" id="IPR036236">
    <property type="entry name" value="Znf_C2H2_sf"/>
</dbReference>
<reference evidence="7 8" key="1">
    <citation type="submission" date="2023-11" db="EMBL/GenBank/DDBJ databases">
        <authorList>
            <person name="Hedman E."/>
            <person name="Englund M."/>
            <person name="Stromberg M."/>
            <person name="Nyberg Akerstrom W."/>
            <person name="Nylinder S."/>
            <person name="Jareborg N."/>
            <person name="Kallberg Y."/>
            <person name="Kronander E."/>
        </authorList>
    </citation>
    <scope>NUCLEOTIDE SEQUENCE [LARGE SCALE GENOMIC DNA]</scope>
</reference>
<dbReference type="Pfam" id="PF02892">
    <property type="entry name" value="zf-BED"/>
    <property type="match status" value="2"/>
</dbReference>
<keyword evidence="1" id="KW-0479">Metal-binding</keyword>
<feature type="domain" description="BED-type" evidence="6">
    <location>
        <begin position="210"/>
        <end position="262"/>
    </location>
</feature>
<organism evidence="7 8">
    <name type="scientific">Parnassius mnemosyne</name>
    <name type="common">clouded apollo</name>
    <dbReference type="NCBI Taxonomy" id="213953"/>
    <lineage>
        <taxon>Eukaryota</taxon>
        <taxon>Metazoa</taxon>
        <taxon>Ecdysozoa</taxon>
        <taxon>Arthropoda</taxon>
        <taxon>Hexapoda</taxon>
        <taxon>Insecta</taxon>
        <taxon>Pterygota</taxon>
        <taxon>Neoptera</taxon>
        <taxon>Endopterygota</taxon>
        <taxon>Lepidoptera</taxon>
        <taxon>Glossata</taxon>
        <taxon>Ditrysia</taxon>
        <taxon>Papilionoidea</taxon>
        <taxon>Papilionidae</taxon>
        <taxon>Parnassiinae</taxon>
        <taxon>Parnassini</taxon>
        <taxon>Parnassius</taxon>
        <taxon>Driopa</taxon>
    </lineage>
</organism>
<dbReference type="EMBL" id="CAVLGL010000002">
    <property type="protein sequence ID" value="CAK1579136.1"/>
    <property type="molecule type" value="Genomic_DNA"/>
</dbReference>
<protein>
    <recommendedName>
        <fullName evidence="6">BED-type domain-containing protein</fullName>
    </recommendedName>
</protein>
<proteinExistence type="predicted"/>
<feature type="compositionally biased region" description="Basic and acidic residues" evidence="5">
    <location>
        <begin position="98"/>
        <end position="107"/>
    </location>
</feature>
<comment type="caution">
    <text evidence="7">The sequence shown here is derived from an EMBL/GenBank/DDBJ whole genome shotgun (WGS) entry which is preliminary data.</text>
</comment>
<name>A0AAV1KBP3_9NEOP</name>
<feature type="region of interest" description="Disordered" evidence="5">
    <location>
        <begin position="95"/>
        <end position="120"/>
    </location>
</feature>
<evidence type="ECO:0000313" key="7">
    <source>
        <dbReference type="EMBL" id="CAK1579136.1"/>
    </source>
</evidence>
<feature type="region of interest" description="Disordered" evidence="5">
    <location>
        <begin position="146"/>
        <end position="165"/>
    </location>
</feature>
<gene>
    <name evidence="7" type="ORF">PARMNEM_LOCUS1119</name>
</gene>
<sequence>MKRHIVRHFKTRHRALYLKIQPLIQKKTQPNTDKRSTGRPRPCWVRKYCTTVGENKNQCSICQKVLKMPKGLYGNMKRHIRSKHSNIYEMEMQQLHGQSDDDGKDVENESTTEEEEEVLEEEILEQEVLEQDEEFLEEHIEGEIEMNSKNDTEGAQSPIPEETAYQDVDNLDTDSETNDFGEIGHLSISDPNLKNKIKWLSQRVVQGKRKIKTCVWNFFIPVVENQLYTCIFCHRDISIFPQNSSNLKRHLVVKHTEQFNLIKKYAPEYNQENKGGTLSTLLDPPKKRKDIITKSFEATYFEDQGSNNFKCRSCDEIIHRQDPESLMLFQHIHEKHSDEVISHINDNVGDDEEFSVLLVKKKDMQILHSRISFDTNTQS</sequence>
<dbReference type="InterPro" id="IPR003656">
    <property type="entry name" value="Znf_BED"/>
</dbReference>
<evidence type="ECO:0000256" key="1">
    <source>
        <dbReference type="ARBA" id="ARBA00022723"/>
    </source>
</evidence>
<evidence type="ECO:0000256" key="2">
    <source>
        <dbReference type="ARBA" id="ARBA00022771"/>
    </source>
</evidence>
<dbReference type="GO" id="GO:0003677">
    <property type="term" value="F:DNA binding"/>
    <property type="evidence" value="ECO:0007669"/>
    <property type="project" value="InterPro"/>
</dbReference>